<evidence type="ECO:0000256" key="1">
    <source>
        <dbReference type="SAM" id="Phobius"/>
    </source>
</evidence>
<sequence>MRGEEEEAKVRCNTHFIVILIIVVIIDGWMNDFNVLVSCEFLSVFISVIELQLFTLDGNEWFYVDNSKLQ</sequence>
<evidence type="ECO:0008006" key="4">
    <source>
        <dbReference type="Google" id="ProtNLM"/>
    </source>
</evidence>
<evidence type="ECO:0000313" key="3">
    <source>
        <dbReference type="Proteomes" id="UP000282985"/>
    </source>
</evidence>
<comment type="caution">
    <text evidence="2">The sequence shown here is derived from an EMBL/GenBank/DDBJ whole genome shotgun (WGS) entry which is preliminary data.</text>
</comment>
<organism evidence="2 3">
    <name type="scientific">Ancylomarina longa</name>
    <dbReference type="NCBI Taxonomy" id="2487017"/>
    <lineage>
        <taxon>Bacteria</taxon>
        <taxon>Pseudomonadati</taxon>
        <taxon>Bacteroidota</taxon>
        <taxon>Bacteroidia</taxon>
        <taxon>Marinilabiliales</taxon>
        <taxon>Marinifilaceae</taxon>
        <taxon>Ancylomarina</taxon>
    </lineage>
</organism>
<reference evidence="2 3" key="1">
    <citation type="submission" date="2018-11" db="EMBL/GenBank/DDBJ databases">
        <title>Parancylomarina longa gen. nov., sp. nov., isolated from sediments of southern Okinawa.</title>
        <authorList>
            <person name="Fu T."/>
        </authorList>
    </citation>
    <scope>NUCLEOTIDE SEQUENCE [LARGE SCALE GENOMIC DNA]</scope>
    <source>
        <strain evidence="2 3">T3-2 S1-C</strain>
    </source>
</reference>
<feature type="transmembrane region" description="Helical" evidence="1">
    <location>
        <begin position="12"/>
        <end position="29"/>
    </location>
</feature>
<keyword evidence="3" id="KW-1185">Reference proteome</keyword>
<keyword evidence="1" id="KW-0812">Transmembrane</keyword>
<name>A0A434AE18_9BACT</name>
<dbReference type="AlphaFoldDB" id="A0A434AE18"/>
<proteinExistence type="predicted"/>
<gene>
    <name evidence="2" type="ORF">DLK05_17715</name>
</gene>
<evidence type="ECO:0000313" key="2">
    <source>
        <dbReference type="EMBL" id="RUT72576.1"/>
    </source>
</evidence>
<keyword evidence="1" id="KW-1133">Transmembrane helix</keyword>
<dbReference type="Proteomes" id="UP000282985">
    <property type="component" value="Unassembled WGS sequence"/>
</dbReference>
<protein>
    <recommendedName>
        <fullName evidence="4">Transmembrane protein</fullName>
    </recommendedName>
</protein>
<dbReference type="EMBL" id="RJJX01000299">
    <property type="protein sequence ID" value="RUT72576.1"/>
    <property type="molecule type" value="Genomic_DNA"/>
</dbReference>
<accession>A0A434AE18</accession>
<keyword evidence="1" id="KW-0472">Membrane</keyword>